<evidence type="ECO:0000256" key="1">
    <source>
        <dbReference type="ARBA" id="ARBA00022723"/>
    </source>
</evidence>
<feature type="compositionally biased region" description="Basic and acidic residues" evidence="5">
    <location>
        <begin position="115"/>
        <end position="125"/>
    </location>
</feature>
<dbReference type="InterPro" id="IPR052113">
    <property type="entry name" value="FYVE-type_Zinc_Finger"/>
</dbReference>
<feature type="compositionally biased region" description="Low complexity" evidence="5">
    <location>
        <begin position="130"/>
        <end position="143"/>
    </location>
</feature>
<keyword evidence="1" id="KW-0479">Metal-binding</keyword>
<feature type="compositionally biased region" description="Low complexity" evidence="5">
    <location>
        <begin position="62"/>
        <end position="92"/>
    </location>
</feature>
<comment type="caution">
    <text evidence="7">The sequence shown here is derived from an EMBL/GenBank/DDBJ whole genome shotgun (WGS) entry which is preliminary data.</text>
</comment>
<evidence type="ECO:0000256" key="2">
    <source>
        <dbReference type="ARBA" id="ARBA00022771"/>
    </source>
</evidence>
<feature type="compositionally biased region" description="Polar residues" evidence="5">
    <location>
        <begin position="293"/>
        <end position="308"/>
    </location>
</feature>
<keyword evidence="3" id="KW-0862">Zinc</keyword>
<feature type="region of interest" description="Disordered" evidence="5">
    <location>
        <begin position="58"/>
        <end position="100"/>
    </location>
</feature>
<dbReference type="Gene3D" id="3.30.40.10">
    <property type="entry name" value="Zinc/RING finger domain, C3HC4 (zinc finger)"/>
    <property type="match status" value="1"/>
</dbReference>
<dbReference type="InterPro" id="IPR000306">
    <property type="entry name" value="Znf_FYVE"/>
</dbReference>
<proteinExistence type="predicted"/>
<evidence type="ECO:0000313" key="8">
    <source>
        <dbReference type="Proteomes" id="UP001642405"/>
    </source>
</evidence>
<keyword evidence="8" id="KW-1185">Reference proteome</keyword>
<reference evidence="7 8" key="1">
    <citation type="submission" date="2024-01" db="EMBL/GenBank/DDBJ databases">
        <authorList>
            <person name="Allen C."/>
            <person name="Tagirdzhanova G."/>
        </authorList>
    </citation>
    <scope>NUCLEOTIDE SEQUENCE [LARGE SCALE GENOMIC DNA]</scope>
</reference>
<feature type="region of interest" description="Disordered" evidence="5">
    <location>
        <begin position="115"/>
        <end position="168"/>
    </location>
</feature>
<evidence type="ECO:0000256" key="4">
    <source>
        <dbReference type="PROSITE-ProRule" id="PRU00091"/>
    </source>
</evidence>
<feature type="domain" description="FYVE-type" evidence="6">
    <location>
        <begin position="231"/>
        <end position="286"/>
    </location>
</feature>
<dbReference type="EMBL" id="CAWUHB010000023">
    <property type="protein sequence ID" value="CAK7221840.1"/>
    <property type="molecule type" value="Genomic_DNA"/>
</dbReference>
<feature type="compositionally biased region" description="Low complexity" evidence="5">
    <location>
        <begin position="309"/>
        <end position="352"/>
    </location>
</feature>
<organism evidence="7 8">
    <name type="scientific">Sporothrix curviconia</name>
    <dbReference type="NCBI Taxonomy" id="1260050"/>
    <lineage>
        <taxon>Eukaryota</taxon>
        <taxon>Fungi</taxon>
        <taxon>Dikarya</taxon>
        <taxon>Ascomycota</taxon>
        <taxon>Pezizomycotina</taxon>
        <taxon>Sordariomycetes</taxon>
        <taxon>Sordariomycetidae</taxon>
        <taxon>Ophiostomatales</taxon>
        <taxon>Ophiostomataceae</taxon>
        <taxon>Sporothrix</taxon>
    </lineage>
</organism>
<sequence length="370" mass="39909">MATDFIMPRIPTATRDAFYQQPHLRHPQQQMPAFHQQYTYTAPAINSTAASNFASQYNPQISPLSTSNSGSPNSPKPISNNGNSSSNSNNNHNGGGMNYHTRQVRPLYIPAVLRPNEHPSREGQTKARAASDNNSGNSSAIGDSGDDLDDQDDDSQSSRRSGGLRSSGSFISLPGLGAFGIGRLSRRSTNDSGKCVDSSWNLDQFPDVTGVPSRSHWKPDTESTMCDEPTCKKSFNYFTRRHHCRRCGNIFCDFHSAFEIPLDEKANYNPKGSSNRACAYCFREFRAWRTRANSSDLSGTSSGNTTPSASDNGKGANAKNAALKKSATAPTSPVMALAAAGRPGAPGTPTMAKVPDVAQSVPGDWNWSTF</sequence>
<accession>A0ABP0BS09</accession>
<dbReference type="CDD" id="cd15760">
    <property type="entry name" value="FYVE_scVPS27p_like"/>
    <property type="match status" value="1"/>
</dbReference>
<dbReference type="PANTHER" id="PTHR39490:SF8">
    <property type="entry name" value="ZINC FINGER FYVE DOMAIN-CONTAINING PROTEIN 21"/>
    <property type="match status" value="1"/>
</dbReference>
<name>A0ABP0BS09_9PEZI</name>
<evidence type="ECO:0000256" key="5">
    <source>
        <dbReference type="SAM" id="MobiDB-lite"/>
    </source>
</evidence>
<protein>
    <submittedName>
        <fullName evidence="7">Zn finger protein</fullName>
    </submittedName>
</protein>
<gene>
    <name evidence="7" type="primary">PIB2</name>
    <name evidence="7" type="ORF">SCUCBS95973_004636</name>
</gene>
<evidence type="ECO:0000313" key="7">
    <source>
        <dbReference type="EMBL" id="CAK7221840.1"/>
    </source>
</evidence>
<dbReference type="SMART" id="SM00064">
    <property type="entry name" value="FYVE"/>
    <property type="match status" value="1"/>
</dbReference>
<evidence type="ECO:0000259" key="6">
    <source>
        <dbReference type="PROSITE" id="PS50178"/>
    </source>
</evidence>
<feature type="compositionally biased region" description="Acidic residues" evidence="5">
    <location>
        <begin position="144"/>
        <end position="155"/>
    </location>
</feature>
<feature type="region of interest" description="Disordered" evidence="5">
    <location>
        <begin position="293"/>
        <end position="370"/>
    </location>
</feature>
<dbReference type="Pfam" id="PF01363">
    <property type="entry name" value="FYVE"/>
    <property type="match status" value="1"/>
</dbReference>
<evidence type="ECO:0000256" key="3">
    <source>
        <dbReference type="ARBA" id="ARBA00022833"/>
    </source>
</evidence>
<dbReference type="PROSITE" id="PS50178">
    <property type="entry name" value="ZF_FYVE"/>
    <property type="match status" value="1"/>
</dbReference>
<dbReference type="InterPro" id="IPR013083">
    <property type="entry name" value="Znf_RING/FYVE/PHD"/>
</dbReference>
<dbReference type="Proteomes" id="UP001642405">
    <property type="component" value="Unassembled WGS sequence"/>
</dbReference>
<keyword evidence="2 4" id="KW-0863">Zinc-finger</keyword>
<feature type="compositionally biased region" description="Low complexity" evidence="5">
    <location>
        <begin position="158"/>
        <end position="168"/>
    </location>
</feature>
<dbReference type="PANTHER" id="PTHR39490">
    <property type="entry name" value="ARRESTIN DOMAIN-CONTAINING PROTEIN D"/>
    <property type="match status" value="1"/>
</dbReference>
<dbReference type="InterPro" id="IPR011011">
    <property type="entry name" value="Znf_FYVE_PHD"/>
</dbReference>
<dbReference type="SUPFAM" id="SSF57903">
    <property type="entry name" value="FYVE/PHD zinc finger"/>
    <property type="match status" value="1"/>
</dbReference>
<dbReference type="InterPro" id="IPR017455">
    <property type="entry name" value="Znf_FYVE-rel"/>
</dbReference>